<evidence type="ECO:0000259" key="2">
    <source>
        <dbReference type="Pfam" id="PF07734"/>
    </source>
</evidence>
<protein>
    <recommendedName>
        <fullName evidence="5">F-box domain-containing protein</fullName>
    </recommendedName>
</protein>
<organism evidence="3 4">
    <name type="scientific">Hibiscus sabdariffa</name>
    <name type="common">roselle</name>
    <dbReference type="NCBI Taxonomy" id="183260"/>
    <lineage>
        <taxon>Eukaryota</taxon>
        <taxon>Viridiplantae</taxon>
        <taxon>Streptophyta</taxon>
        <taxon>Embryophyta</taxon>
        <taxon>Tracheophyta</taxon>
        <taxon>Spermatophyta</taxon>
        <taxon>Magnoliopsida</taxon>
        <taxon>eudicotyledons</taxon>
        <taxon>Gunneridae</taxon>
        <taxon>Pentapetalae</taxon>
        <taxon>rosids</taxon>
        <taxon>malvids</taxon>
        <taxon>Malvales</taxon>
        <taxon>Malvaceae</taxon>
        <taxon>Malvoideae</taxon>
        <taxon>Hibiscus</taxon>
    </lineage>
</organism>
<dbReference type="InterPro" id="IPR011043">
    <property type="entry name" value="Gal_Oxase/kelch_b-propeller"/>
</dbReference>
<dbReference type="PANTHER" id="PTHR31672:SF13">
    <property type="entry name" value="F-BOX PROTEIN CPR30-LIKE"/>
    <property type="match status" value="1"/>
</dbReference>
<dbReference type="NCBIfam" id="TIGR01640">
    <property type="entry name" value="F_box_assoc_1"/>
    <property type="match status" value="1"/>
</dbReference>
<reference evidence="3 4" key="1">
    <citation type="journal article" date="2024" name="G3 (Bethesda)">
        <title>Genome assembly of Hibiscus sabdariffa L. provides insights into metabolisms of medicinal natural products.</title>
        <authorList>
            <person name="Kim T."/>
        </authorList>
    </citation>
    <scope>NUCLEOTIDE SEQUENCE [LARGE SCALE GENOMIC DNA]</scope>
    <source>
        <strain evidence="3">TK-2024</strain>
        <tissue evidence="3">Old leaves</tissue>
    </source>
</reference>
<dbReference type="SUPFAM" id="SSF81383">
    <property type="entry name" value="F-box domain"/>
    <property type="match status" value="1"/>
</dbReference>
<gene>
    <name evidence="3" type="ORF">V6N12_029864</name>
</gene>
<name>A0ABR2CXE5_9ROSI</name>
<proteinExistence type="predicted"/>
<dbReference type="SUPFAM" id="SSF50965">
    <property type="entry name" value="Galactose oxidase, central domain"/>
    <property type="match status" value="1"/>
</dbReference>
<dbReference type="InterPro" id="IPR036047">
    <property type="entry name" value="F-box-like_dom_sf"/>
</dbReference>
<dbReference type="InterPro" id="IPR006527">
    <property type="entry name" value="F-box-assoc_dom_typ1"/>
</dbReference>
<evidence type="ECO:0000259" key="1">
    <source>
        <dbReference type="Pfam" id="PF00646"/>
    </source>
</evidence>
<dbReference type="InterPro" id="IPR017451">
    <property type="entry name" value="F-box-assoc_interact_dom"/>
</dbReference>
<feature type="domain" description="F-box" evidence="1">
    <location>
        <begin position="5"/>
        <end position="40"/>
    </location>
</feature>
<dbReference type="EMBL" id="JBBPBM010000041">
    <property type="protein sequence ID" value="KAK8525015.1"/>
    <property type="molecule type" value="Genomic_DNA"/>
</dbReference>
<evidence type="ECO:0000313" key="3">
    <source>
        <dbReference type="EMBL" id="KAK8525015.1"/>
    </source>
</evidence>
<accession>A0ABR2CXE5</accession>
<dbReference type="Pfam" id="PF07734">
    <property type="entry name" value="FBA_1"/>
    <property type="match status" value="1"/>
</dbReference>
<evidence type="ECO:0000313" key="4">
    <source>
        <dbReference type="Proteomes" id="UP001472677"/>
    </source>
</evidence>
<dbReference type="InterPro" id="IPR001810">
    <property type="entry name" value="F-box_dom"/>
</dbReference>
<keyword evidence="4" id="KW-1185">Reference proteome</keyword>
<dbReference type="InterPro" id="IPR050796">
    <property type="entry name" value="SCF_F-box_component"/>
</dbReference>
<sequence>MPPFPTDLIPGILCRLPVKTLLRFRCMSKPWGSLIDGSHFSTLHLHRSLKTNTNLKLFLDNRTENDDNAYSVDFDSLSNLVQFPRPFTAEITKYRSRVIGSCNGLLAVYHREAGIAIWNPSTRKCHYLPPMDEDITRDHDTIPGYDYDDSTILGFGHDGITDDYKVVIMLRSKTQILFKVMIYSLKSNTWRRIKDCPYDIPTNYNDGAYINNSIHWVGDEVASERNVIFGLDLGTEEYFEVPGGERSSDDKRCGAYYCTAFRYMNAGVLGGCLCVSRDFSRCPIEDHVNLWVMKEYGVEESWTELLLLWRNQWLTNVFHTRAVAYSRNAGRVLLDEGGGHQPAWFNLEEETGQILCIPGAPQLVTTVIYVESLVSVHY</sequence>
<evidence type="ECO:0008006" key="5">
    <source>
        <dbReference type="Google" id="ProtNLM"/>
    </source>
</evidence>
<comment type="caution">
    <text evidence="3">The sequence shown here is derived from an EMBL/GenBank/DDBJ whole genome shotgun (WGS) entry which is preliminary data.</text>
</comment>
<feature type="domain" description="F-box associated beta-propeller type 1" evidence="2">
    <location>
        <begin position="70"/>
        <end position="365"/>
    </location>
</feature>
<dbReference type="PANTHER" id="PTHR31672">
    <property type="entry name" value="BNACNNG10540D PROTEIN"/>
    <property type="match status" value="1"/>
</dbReference>
<dbReference type="Proteomes" id="UP001472677">
    <property type="component" value="Unassembled WGS sequence"/>
</dbReference>
<dbReference type="Pfam" id="PF00646">
    <property type="entry name" value="F-box"/>
    <property type="match status" value="1"/>
</dbReference>